<proteinExistence type="inferred from homology"/>
<dbReference type="CDD" id="cd14498">
    <property type="entry name" value="DSP"/>
    <property type="match status" value="1"/>
</dbReference>
<evidence type="ECO:0000256" key="5">
    <source>
        <dbReference type="ARBA" id="ARBA00048336"/>
    </source>
</evidence>
<dbReference type="SMART" id="SM00195">
    <property type="entry name" value="DSPc"/>
    <property type="match status" value="1"/>
</dbReference>
<dbReference type="InterPro" id="IPR003595">
    <property type="entry name" value="Tyr_Pase_cat"/>
</dbReference>
<evidence type="ECO:0000256" key="2">
    <source>
        <dbReference type="ARBA" id="ARBA00022801"/>
    </source>
</evidence>
<evidence type="ECO:0000259" key="6">
    <source>
        <dbReference type="PROSITE" id="PS50054"/>
    </source>
</evidence>
<keyword evidence="3" id="KW-0904">Protein phosphatase</keyword>
<dbReference type="PROSITE" id="PS00383">
    <property type="entry name" value="TYR_PHOSPHATASE_1"/>
    <property type="match status" value="1"/>
</dbReference>
<organism evidence="8">
    <name type="scientific">Lichtheimia ramosa</name>
    <dbReference type="NCBI Taxonomy" id="688394"/>
    <lineage>
        <taxon>Eukaryota</taxon>
        <taxon>Fungi</taxon>
        <taxon>Fungi incertae sedis</taxon>
        <taxon>Mucoromycota</taxon>
        <taxon>Mucoromycotina</taxon>
        <taxon>Mucoromycetes</taxon>
        <taxon>Mucorales</taxon>
        <taxon>Lichtheimiaceae</taxon>
        <taxon>Lichtheimia</taxon>
    </lineage>
</organism>
<evidence type="ECO:0000256" key="3">
    <source>
        <dbReference type="ARBA" id="ARBA00022912"/>
    </source>
</evidence>
<dbReference type="PANTHER" id="PTHR45948">
    <property type="entry name" value="DUAL SPECIFICITY PROTEIN PHOSPHATASE DDB_G0269404-RELATED"/>
    <property type="match status" value="1"/>
</dbReference>
<evidence type="ECO:0000313" key="8">
    <source>
        <dbReference type="EMBL" id="CDS13457.1"/>
    </source>
</evidence>
<comment type="catalytic activity">
    <reaction evidence="4">
        <text>O-phospho-L-seryl-[protein] + H2O = L-seryl-[protein] + phosphate</text>
        <dbReference type="Rhea" id="RHEA:20629"/>
        <dbReference type="Rhea" id="RHEA-COMP:9863"/>
        <dbReference type="Rhea" id="RHEA-COMP:11604"/>
        <dbReference type="ChEBI" id="CHEBI:15377"/>
        <dbReference type="ChEBI" id="CHEBI:29999"/>
        <dbReference type="ChEBI" id="CHEBI:43474"/>
        <dbReference type="ChEBI" id="CHEBI:83421"/>
        <dbReference type="EC" id="3.1.3.16"/>
    </reaction>
</comment>
<dbReference type="InterPro" id="IPR000387">
    <property type="entry name" value="Tyr_Pase_dom"/>
</dbReference>
<reference evidence="8" key="1">
    <citation type="journal article" date="2014" name="Genome Announc.">
        <title>De novo whole-genome sequence and genome annotation of Lichtheimia ramosa.</title>
        <authorList>
            <person name="Linde J."/>
            <person name="Schwartze V."/>
            <person name="Binder U."/>
            <person name="Lass-Florl C."/>
            <person name="Voigt K."/>
            <person name="Horn F."/>
        </authorList>
    </citation>
    <scope>NUCLEOTIDE SEQUENCE</scope>
    <source>
        <strain evidence="8">JMRC FSU:6197</strain>
    </source>
</reference>
<dbReference type="EMBL" id="LK023379">
    <property type="protein sequence ID" value="CDS13457.1"/>
    <property type="molecule type" value="Genomic_DNA"/>
</dbReference>
<dbReference type="GO" id="GO:0004725">
    <property type="term" value="F:protein tyrosine phosphatase activity"/>
    <property type="evidence" value="ECO:0007669"/>
    <property type="project" value="TreeGrafter"/>
</dbReference>
<dbReference type="Pfam" id="PF00782">
    <property type="entry name" value="DSPc"/>
    <property type="match status" value="1"/>
</dbReference>
<dbReference type="GO" id="GO:0004722">
    <property type="term" value="F:protein serine/threonine phosphatase activity"/>
    <property type="evidence" value="ECO:0007669"/>
    <property type="project" value="UniProtKB-EC"/>
</dbReference>
<dbReference type="AlphaFoldDB" id="A0A077X348"/>
<dbReference type="GO" id="GO:0005829">
    <property type="term" value="C:cytosol"/>
    <property type="evidence" value="ECO:0007669"/>
    <property type="project" value="TreeGrafter"/>
</dbReference>
<evidence type="ECO:0000256" key="1">
    <source>
        <dbReference type="ARBA" id="ARBA00008601"/>
    </source>
</evidence>
<gene>
    <name evidence="8" type="ORF">LRAMOSA05633</name>
</gene>
<dbReference type="Gene3D" id="3.90.190.10">
    <property type="entry name" value="Protein tyrosine phosphatase superfamily"/>
    <property type="match status" value="1"/>
</dbReference>
<protein>
    <submittedName>
        <fullName evidence="8">Uncharacterized protein</fullName>
    </submittedName>
</protein>
<dbReference type="PROSITE" id="PS50054">
    <property type="entry name" value="TYR_PHOSPHATASE_DUAL"/>
    <property type="match status" value="1"/>
</dbReference>
<name>A0A077X348_9FUNG</name>
<comment type="catalytic activity">
    <reaction evidence="5">
        <text>O-phospho-L-threonyl-[protein] + H2O = L-threonyl-[protein] + phosphate</text>
        <dbReference type="Rhea" id="RHEA:47004"/>
        <dbReference type="Rhea" id="RHEA-COMP:11060"/>
        <dbReference type="Rhea" id="RHEA-COMP:11605"/>
        <dbReference type="ChEBI" id="CHEBI:15377"/>
        <dbReference type="ChEBI" id="CHEBI:30013"/>
        <dbReference type="ChEBI" id="CHEBI:43474"/>
        <dbReference type="ChEBI" id="CHEBI:61977"/>
        <dbReference type="EC" id="3.1.3.16"/>
    </reaction>
</comment>
<dbReference type="PANTHER" id="PTHR45948:SF2">
    <property type="entry name" value="DUAL SPECIFICITY PROTEIN PHOSPHATASE"/>
    <property type="match status" value="1"/>
</dbReference>
<evidence type="ECO:0000256" key="4">
    <source>
        <dbReference type="ARBA" id="ARBA00047761"/>
    </source>
</evidence>
<keyword evidence="2" id="KW-0378">Hydrolase</keyword>
<dbReference type="InterPro" id="IPR016130">
    <property type="entry name" value="Tyr_Pase_AS"/>
</dbReference>
<dbReference type="SUPFAM" id="SSF52799">
    <property type="entry name" value="(Phosphotyrosine protein) phosphatases II"/>
    <property type="match status" value="1"/>
</dbReference>
<dbReference type="OrthoDB" id="2017893at2759"/>
<dbReference type="PROSITE" id="PS50056">
    <property type="entry name" value="TYR_PHOSPHATASE_2"/>
    <property type="match status" value="1"/>
</dbReference>
<evidence type="ECO:0000259" key="7">
    <source>
        <dbReference type="PROSITE" id="PS50056"/>
    </source>
</evidence>
<dbReference type="SMART" id="SM00404">
    <property type="entry name" value="PTPc_motif"/>
    <property type="match status" value="1"/>
</dbReference>
<sequence>MGCDEGSSTVESVGDIAKSSLYLALQQDDNGQPGGILITSYAQQVLPHVWIGGYKAYEDVDFLHKNKINAILSLGHFKDQYPSGQFIHKIIAVADNPDANIVQHFPVAIDFIDESLAAGRRILVHCLAGVSRSPTIVSAYIMSKRHIHPKAALAIIKQQRPFANPNPGFMDQLRLFRDMNYTFDPTHPAYVAYHQNHPLLSEHAGHEQEYKDVST</sequence>
<dbReference type="InterPro" id="IPR000340">
    <property type="entry name" value="Dual-sp_phosphatase_cat-dom"/>
</dbReference>
<feature type="domain" description="Tyrosine specific protein phosphatases" evidence="7">
    <location>
        <begin position="103"/>
        <end position="161"/>
    </location>
</feature>
<dbReference type="InterPro" id="IPR020422">
    <property type="entry name" value="TYR_PHOSPHATASE_DUAL_dom"/>
</dbReference>
<dbReference type="GO" id="GO:0007165">
    <property type="term" value="P:signal transduction"/>
    <property type="evidence" value="ECO:0007669"/>
    <property type="project" value="TreeGrafter"/>
</dbReference>
<feature type="domain" description="Tyrosine-protein phosphatase" evidence="6">
    <location>
        <begin position="40"/>
        <end position="182"/>
    </location>
</feature>
<comment type="similarity">
    <text evidence="1">Belongs to the protein-tyrosine phosphatase family. Non-receptor class dual specificity subfamily.</text>
</comment>
<accession>A0A077X348</accession>
<dbReference type="InterPro" id="IPR029021">
    <property type="entry name" value="Prot-tyrosine_phosphatase-like"/>
</dbReference>